<dbReference type="OrthoDB" id="3946009at2759"/>
<evidence type="ECO:0000313" key="2">
    <source>
        <dbReference type="Proteomes" id="UP000696573"/>
    </source>
</evidence>
<comment type="caution">
    <text evidence="1">The sequence shown here is derived from an EMBL/GenBank/DDBJ whole genome shotgun (WGS) entry which is preliminary data.</text>
</comment>
<dbReference type="Proteomes" id="UP000696573">
    <property type="component" value="Unassembled WGS sequence"/>
</dbReference>
<reference evidence="1" key="1">
    <citation type="submission" date="2021-10" db="EMBL/GenBank/DDBJ databases">
        <authorList>
            <person name="Piombo E."/>
        </authorList>
    </citation>
    <scope>NUCLEOTIDE SEQUENCE</scope>
</reference>
<dbReference type="InterPro" id="IPR011990">
    <property type="entry name" value="TPR-like_helical_dom_sf"/>
</dbReference>
<dbReference type="Gene3D" id="1.25.40.10">
    <property type="entry name" value="Tetratricopeptide repeat domain"/>
    <property type="match status" value="1"/>
</dbReference>
<dbReference type="EMBL" id="CABFNQ020000654">
    <property type="protein sequence ID" value="CAH0021506.1"/>
    <property type="molecule type" value="Genomic_DNA"/>
</dbReference>
<protein>
    <submittedName>
        <fullName evidence="1">Uncharacterized protein</fullName>
    </submittedName>
</protein>
<accession>A0A9N9VGU2</accession>
<gene>
    <name evidence="1" type="ORF">CRHIZ90672A_00011838</name>
</gene>
<organism evidence="1 2">
    <name type="scientific">Clonostachys rhizophaga</name>
    <dbReference type="NCBI Taxonomy" id="160324"/>
    <lineage>
        <taxon>Eukaryota</taxon>
        <taxon>Fungi</taxon>
        <taxon>Dikarya</taxon>
        <taxon>Ascomycota</taxon>
        <taxon>Pezizomycotina</taxon>
        <taxon>Sordariomycetes</taxon>
        <taxon>Hypocreomycetidae</taxon>
        <taxon>Hypocreales</taxon>
        <taxon>Bionectriaceae</taxon>
        <taxon>Clonostachys</taxon>
    </lineage>
</organism>
<name>A0A9N9VGU2_9HYPO</name>
<proteinExistence type="predicted"/>
<sequence length="728" mass="82118">MTACLCSTASHLAKNFDEVKAKELVPQLNRHLAAIRSLLSKSKSLSRDVQYSVSPNNQRAMKIMSIQAIDMNPVNEVCKRFRNDLAGFWIPSDDAAHGELRRRLACISVFLRSRSDDQAPSPASVASFVQGHKLSELRYAGKKYIKIARKLGGIGAVFCLPLDVPFSTSEDYTEIVQLLVSQSLTDSVAPYAYHNLFSEYPDILPDFSKLSLIIHALGDSDIPDVIFKSVRSPQRRWNPEGEIESNHSADSGISSEILQLLSDDDRLSHAATDPNLIRQTLNDGTVSWSISPEKSSLLASVLLPETVESLAVLGLKLMCYACPPCYEGNTSWSSQVKQMVWSLLDKALERPKTAASLRCQVLDAILYFCERDSLAIRRRAIERARVLLVKSVPYYLHASVALFQSLLCRMDVDLVQSDFVIRDFLCKSRPPASRRDDALRGRLHISHIENMIQRFDDDVASSIYEWQGTHPLSALEIDVTRRLQGLAAKFFQSIGDFEKSRDSLEQYLSLNPSEPITVRMRRPIVSRLTDTHCEIGDYHRAFKLIQPEIANITDKEKRSRPVRRLLLASVEASIGQGRLDEAESTLLELAEAEAPGPDDLTDQLMHMRGVIARARVAHERLDFHVAIRRWSFALEENARLEQFNQRYQFTAAVLHLSLAHAHLSAGDETSGRQSWDIAAGIVKTQRCEFWLPVVASQWLRKMVNSIHEMTGWPFRIMLPGRKPDMTWV</sequence>
<evidence type="ECO:0000313" key="1">
    <source>
        <dbReference type="EMBL" id="CAH0021506.1"/>
    </source>
</evidence>
<dbReference type="AlphaFoldDB" id="A0A9N9VGU2"/>
<keyword evidence="2" id="KW-1185">Reference proteome</keyword>